<evidence type="ECO:0000256" key="12">
    <source>
        <dbReference type="ARBA" id="ARBA00022960"/>
    </source>
</evidence>
<evidence type="ECO:0000256" key="14">
    <source>
        <dbReference type="ARBA" id="ARBA00023002"/>
    </source>
</evidence>
<evidence type="ECO:0000256" key="17">
    <source>
        <dbReference type="ARBA" id="ARBA00031026"/>
    </source>
</evidence>
<dbReference type="SUPFAM" id="SSF56194">
    <property type="entry name" value="Uridine diphospho-N-Acetylenolpyruvylglucosamine reductase, MurB, C-terminal domain"/>
    <property type="match status" value="1"/>
</dbReference>
<evidence type="ECO:0000256" key="2">
    <source>
        <dbReference type="ARBA" id="ARBA00003921"/>
    </source>
</evidence>
<protein>
    <recommendedName>
        <fullName evidence="6 19">UDP-N-acetylenolpyruvoylglucosamine reductase</fullName>
        <ecNumber evidence="5 19">1.3.1.98</ecNumber>
    </recommendedName>
    <alternativeName>
        <fullName evidence="17 19">UDP-N-acetylmuramate dehydrogenase</fullName>
    </alternativeName>
</protein>
<dbReference type="InterPro" id="IPR016169">
    <property type="entry name" value="FAD-bd_PCMH_sub2"/>
</dbReference>
<evidence type="ECO:0000256" key="9">
    <source>
        <dbReference type="ARBA" id="ARBA00022630"/>
    </source>
</evidence>
<evidence type="ECO:0000256" key="18">
    <source>
        <dbReference type="ARBA" id="ARBA00048914"/>
    </source>
</evidence>
<dbReference type="Gene3D" id="3.30.465.10">
    <property type="match status" value="1"/>
</dbReference>
<dbReference type="InterPro" id="IPR016166">
    <property type="entry name" value="FAD-bd_PCMH"/>
</dbReference>
<keyword evidence="15 19" id="KW-0131">Cell cycle</keyword>
<evidence type="ECO:0000256" key="7">
    <source>
        <dbReference type="ARBA" id="ARBA00022490"/>
    </source>
</evidence>
<dbReference type="Gene3D" id="3.90.78.10">
    <property type="entry name" value="UDP-N-acetylenolpyruvoylglucosamine reductase, C-terminal domain"/>
    <property type="match status" value="1"/>
</dbReference>
<evidence type="ECO:0000259" key="20">
    <source>
        <dbReference type="PROSITE" id="PS51387"/>
    </source>
</evidence>
<comment type="caution">
    <text evidence="21">The sequence shown here is derived from an EMBL/GenBank/DDBJ whole genome shotgun (WGS) entry which is preliminary data.</text>
</comment>
<evidence type="ECO:0000313" key="22">
    <source>
        <dbReference type="Proteomes" id="UP000248584"/>
    </source>
</evidence>
<dbReference type="HAMAP" id="MF_00037">
    <property type="entry name" value="MurB"/>
    <property type="match status" value="1"/>
</dbReference>
<keyword evidence="8 19" id="KW-0132">Cell division</keyword>
<feature type="active site" evidence="19">
    <location>
        <position position="163"/>
    </location>
</feature>
<organism evidence="21 22">
    <name type="scientific">Nonlabens dokdonensis</name>
    <dbReference type="NCBI Taxonomy" id="328515"/>
    <lineage>
        <taxon>Bacteria</taxon>
        <taxon>Pseudomonadati</taxon>
        <taxon>Bacteroidota</taxon>
        <taxon>Flavobacteriia</taxon>
        <taxon>Flavobacteriales</taxon>
        <taxon>Flavobacteriaceae</taxon>
        <taxon>Nonlabens</taxon>
    </lineage>
</organism>
<dbReference type="NCBIfam" id="TIGR00179">
    <property type="entry name" value="murB"/>
    <property type="match status" value="1"/>
</dbReference>
<dbReference type="PROSITE" id="PS51387">
    <property type="entry name" value="FAD_PCMH"/>
    <property type="match status" value="1"/>
</dbReference>
<dbReference type="NCBIfam" id="NF000755">
    <property type="entry name" value="PRK00046.1"/>
    <property type="match status" value="1"/>
</dbReference>
<dbReference type="EC" id="1.3.1.98" evidence="5 19"/>
<evidence type="ECO:0000256" key="4">
    <source>
        <dbReference type="ARBA" id="ARBA00004752"/>
    </source>
</evidence>
<evidence type="ECO:0000256" key="13">
    <source>
        <dbReference type="ARBA" id="ARBA00022984"/>
    </source>
</evidence>
<evidence type="ECO:0000256" key="1">
    <source>
        <dbReference type="ARBA" id="ARBA00001974"/>
    </source>
</evidence>
<comment type="cofactor">
    <cofactor evidence="1 19">
        <name>FAD</name>
        <dbReference type="ChEBI" id="CHEBI:57692"/>
    </cofactor>
</comment>
<feature type="active site" description="Proton donor" evidence="19">
    <location>
        <position position="241"/>
    </location>
</feature>
<feature type="domain" description="FAD-binding PCMH-type" evidence="20">
    <location>
        <begin position="18"/>
        <end position="187"/>
    </location>
</feature>
<dbReference type="Proteomes" id="UP000248584">
    <property type="component" value="Unassembled WGS sequence"/>
</dbReference>
<keyword evidence="22" id="KW-1185">Reference proteome</keyword>
<sequence length="343" mass="38352">MIEVQHHFPLKEFNTFGISAFAKAYTAVASLQQLKEVLGFYKETQVFLLGGGSNMLLINDIQKPVVHVLLKGIEIIKSDGSDTYLKVMAGENWHDFVLYCIKNNFAGIENLSLIPGNVGTSPIQNIGAYGVELKDSFYSCDVIDIKTLEEKTLSLTDCNFGYRDSIFKNEALGKYVITSVTFKLTDLNKPNNYQLKTDYGAIQSELARLDETLSIQTVSKAVINIRSSKLPDPKIIGNSGSFFKNPIIKRSLYDDLVRMHPEMPAYDVDHDHVKVPAGWLIDQSGFKGKRYGDAGIHEKQALVLVNYGNATGQEILDVSHKIQKAVYDRYGIEIETEVNLINE</sequence>
<evidence type="ECO:0000256" key="5">
    <source>
        <dbReference type="ARBA" id="ARBA00012518"/>
    </source>
</evidence>
<evidence type="ECO:0000256" key="19">
    <source>
        <dbReference type="HAMAP-Rule" id="MF_00037"/>
    </source>
</evidence>
<accession>A0ABX5Q031</accession>
<dbReference type="InterPro" id="IPR006094">
    <property type="entry name" value="Oxid_FAD_bind_N"/>
</dbReference>
<dbReference type="SUPFAM" id="SSF56176">
    <property type="entry name" value="FAD-binding/transporter-associated domain-like"/>
    <property type="match status" value="1"/>
</dbReference>
<gene>
    <name evidence="19" type="primary">murB</name>
    <name evidence="21" type="ORF">LX97_00395</name>
</gene>
<feature type="active site" evidence="19">
    <location>
        <position position="337"/>
    </location>
</feature>
<name>A0ABX5Q031_9FLAO</name>
<dbReference type="InterPro" id="IPR003170">
    <property type="entry name" value="MurB"/>
</dbReference>
<dbReference type="Gene3D" id="3.30.43.10">
    <property type="entry name" value="Uridine Diphospho-n-acetylenolpyruvylglucosamine Reductase, domain 2"/>
    <property type="match status" value="1"/>
</dbReference>
<dbReference type="Pfam" id="PF02873">
    <property type="entry name" value="MurB_C"/>
    <property type="match status" value="1"/>
</dbReference>
<evidence type="ECO:0000256" key="3">
    <source>
        <dbReference type="ARBA" id="ARBA00004496"/>
    </source>
</evidence>
<evidence type="ECO:0000256" key="10">
    <source>
        <dbReference type="ARBA" id="ARBA00022827"/>
    </source>
</evidence>
<keyword evidence="9 19" id="KW-0285">Flavoprotein</keyword>
<keyword evidence="14 19" id="KW-0560">Oxidoreductase</keyword>
<evidence type="ECO:0000256" key="11">
    <source>
        <dbReference type="ARBA" id="ARBA00022857"/>
    </source>
</evidence>
<dbReference type="PANTHER" id="PTHR21071">
    <property type="entry name" value="UDP-N-ACETYLENOLPYRUVOYLGLUCOSAMINE REDUCTASE"/>
    <property type="match status" value="1"/>
</dbReference>
<dbReference type="InterPro" id="IPR016167">
    <property type="entry name" value="FAD-bd_PCMH_sub1"/>
</dbReference>
<reference evidence="21 22" key="1">
    <citation type="submission" date="2018-06" db="EMBL/GenBank/DDBJ databases">
        <title>Genomic Encyclopedia of Archaeal and Bacterial Type Strains, Phase II (KMG-II): from individual species to whole genera.</title>
        <authorList>
            <person name="Goeker M."/>
        </authorList>
    </citation>
    <scope>NUCLEOTIDE SEQUENCE [LARGE SCALE GENOMIC DNA]</scope>
    <source>
        <strain evidence="21 22">DSM 17205</strain>
    </source>
</reference>
<evidence type="ECO:0000256" key="15">
    <source>
        <dbReference type="ARBA" id="ARBA00023306"/>
    </source>
</evidence>
<dbReference type="InterPro" id="IPR036318">
    <property type="entry name" value="FAD-bd_PCMH-like_sf"/>
</dbReference>
<evidence type="ECO:0000256" key="6">
    <source>
        <dbReference type="ARBA" id="ARBA00015188"/>
    </source>
</evidence>
<evidence type="ECO:0000256" key="8">
    <source>
        <dbReference type="ARBA" id="ARBA00022618"/>
    </source>
</evidence>
<comment type="function">
    <text evidence="2 19">Cell wall formation.</text>
</comment>
<keyword evidence="16 19" id="KW-0961">Cell wall biogenesis/degradation</keyword>
<proteinExistence type="inferred from homology"/>
<comment type="similarity">
    <text evidence="19">Belongs to the MurB family.</text>
</comment>
<dbReference type="PANTHER" id="PTHR21071:SF4">
    <property type="entry name" value="UDP-N-ACETYLENOLPYRUVOYLGLUCOSAMINE REDUCTASE"/>
    <property type="match status" value="1"/>
</dbReference>
<comment type="subcellular location">
    <subcellularLocation>
        <location evidence="3 19">Cytoplasm</location>
    </subcellularLocation>
</comment>
<evidence type="ECO:0000256" key="16">
    <source>
        <dbReference type="ARBA" id="ARBA00023316"/>
    </source>
</evidence>
<keyword evidence="12 19" id="KW-0133">Cell shape</keyword>
<keyword evidence="11 19" id="KW-0521">NADP</keyword>
<dbReference type="Pfam" id="PF01565">
    <property type="entry name" value="FAD_binding_4"/>
    <property type="match status" value="1"/>
</dbReference>
<dbReference type="InterPro" id="IPR011601">
    <property type="entry name" value="MurB_C"/>
</dbReference>
<evidence type="ECO:0000313" key="21">
    <source>
        <dbReference type="EMBL" id="PZX43395.1"/>
    </source>
</evidence>
<comment type="catalytic activity">
    <reaction evidence="18 19">
        <text>UDP-N-acetyl-alpha-D-muramate + NADP(+) = UDP-N-acetyl-3-O-(1-carboxyvinyl)-alpha-D-glucosamine + NADPH + H(+)</text>
        <dbReference type="Rhea" id="RHEA:12248"/>
        <dbReference type="ChEBI" id="CHEBI:15378"/>
        <dbReference type="ChEBI" id="CHEBI:57783"/>
        <dbReference type="ChEBI" id="CHEBI:58349"/>
        <dbReference type="ChEBI" id="CHEBI:68483"/>
        <dbReference type="ChEBI" id="CHEBI:70757"/>
        <dbReference type="EC" id="1.3.1.98"/>
    </reaction>
</comment>
<dbReference type="EMBL" id="QKZR01000001">
    <property type="protein sequence ID" value="PZX43395.1"/>
    <property type="molecule type" value="Genomic_DNA"/>
</dbReference>
<comment type="pathway">
    <text evidence="4 19">Cell wall biogenesis; peptidoglycan biosynthesis.</text>
</comment>
<dbReference type="InterPro" id="IPR036635">
    <property type="entry name" value="MurB_C_sf"/>
</dbReference>
<keyword evidence="10 19" id="KW-0274">FAD</keyword>
<keyword evidence="13 19" id="KW-0573">Peptidoglycan synthesis</keyword>
<keyword evidence="7 19" id="KW-0963">Cytoplasm</keyword>